<evidence type="ECO:0000313" key="4">
    <source>
        <dbReference type="Proteomes" id="UP000445000"/>
    </source>
</evidence>
<evidence type="ECO:0000256" key="2">
    <source>
        <dbReference type="SAM" id="SignalP"/>
    </source>
</evidence>
<dbReference type="Proteomes" id="UP000445000">
    <property type="component" value="Unassembled WGS sequence"/>
</dbReference>
<proteinExistence type="predicted"/>
<feature type="region of interest" description="Disordered" evidence="1">
    <location>
        <begin position="59"/>
        <end position="89"/>
    </location>
</feature>
<evidence type="ECO:0008006" key="5">
    <source>
        <dbReference type="Google" id="ProtNLM"/>
    </source>
</evidence>
<feature type="region of interest" description="Disordered" evidence="1">
    <location>
        <begin position="108"/>
        <end position="137"/>
    </location>
</feature>
<feature type="compositionally biased region" description="Basic and acidic residues" evidence="1">
    <location>
        <begin position="116"/>
        <end position="137"/>
    </location>
</feature>
<keyword evidence="4" id="KW-1185">Reference proteome</keyword>
<name>A0A829YDZ2_9GAMM</name>
<reference evidence="4" key="1">
    <citation type="submission" date="2020-01" db="EMBL/GenBank/DDBJ databases">
        <title>'Steroidobacter agaridevorans' sp. nov., agar-degrading bacteria isolated from rhizosphere soils.</title>
        <authorList>
            <person name="Ikenaga M."/>
            <person name="Kataoka M."/>
            <person name="Murouchi A."/>
            <person name="Katsuragi S."/>
            <person name="Sakai M."/>
        </authorList>
    </citation>
    <scope>NUCLEOTIDE SEQUENCE [LARGE SCALE GENOMIC DNA]</scope>
    <source>
        <strain evidence="4">YU21-B</strain>
    </source>
</reference>
<evidence type="ECO:0000256" key="1">
    <source>
        <dbReference type="SAM" id="MobiDB-lite"/>
    </source>
</evidence>
<feature type="chain" id="PRO_5032966363" description="DUF4124 domain-containing protein" evidence="2">
    <location>
        <begin position="20"/>
        <end position="137"/>
    </location>
</feature>
<comment type="caution">
    <text evidence="3">The sequence shown here is derived from an EMBL/GenBank/DDBJ whole genome shotgun (WGS) entry which is preliminary data.</text>
</comment>
<dbReference type="AlphaFoldDB" id="A0A829YDZ2"/>
<accession>A0A829YDZ2</accession>
<protein>
    <recommendedName>
        <fullName evidence="5">DUF4124 domain-containing protein</fullName>
    </recommendedName>
</protein>
<organism evidence="3 4">
    <name type="scientific">Steroidobacter agaridevorans</name>
    <dbReference type="NCBI Taxonomy" id="2695856"/>
    <lineage>
        <taxon>Bacteria</taxon>
        <taxon>Pseudomonadati</taxon>
        <taxon>Pseudomonadota</taxon>
        <taxon>Gammaproteobacteria</taxon>
        <taxon>Steroidobacterales</taxon>
        <taxon>Steroidobacteraceae</taxon>
        <taxon>Steroidobacter</taxon>
    </lineage>
</organism>
<dbReference type="EMBL" id="BLJN01000003">
    <property type="protein sequence ID" value="GFE80902.1"/>
    <property type="molecule type" value="Genomic_DNA"/>
</dbReference>
<evidence type="ECO:0000313" key="3">
    <source>
        <dbReference type="EMBL" id="GFE80902.1"/>
    </source>
</evidence>
<sequence length="137" mass="15235">MRVATLVLGSLLLTHSAEAQTPIYRCAGGAGTVYSDRPCAADADLHEIDDSRVTVYTPAPADKQLSTKAATKPMKAKSPRQARLPDPAEHRLTCAKLEQSLRDVRTKMRTGYSAKQGERLKMRQRQLDQRRRLEKCG</sequence>
<keyword evidence="2" id="KW-0732">Signal</keyword>
<feature type="signal peptide" evidence="2">
    <location>
        <begin position="1"/>
        <end position="19"/>
    </location>
</feature>
<gene>
    <name evidence="3" type="ORF">GCM10011487_29020</name>
</gene>